<feature type="compositionally biased region" description="Basic residues" evidence="1">
    <location>
        <begin position="88"/>
        <end position="103"/>
    </location>
</feature>
<proteinExistence type="predicted"/>
<sequence>MISAREEASKQDTERQGAFKPFKKTSSDGPSTSDEAALKGTQGLPVASSPSISGSSEPKKQAKASTSKKPGQGVAKGAAQTEEELAKIQRRRKQDAERKRRQRAQASETARQKEREKDAERKRQKRAQVVSSPEELKQRRKRDAERMRRKRAEATPKQKVEVRVKDAERKKQERLKKGKTEDKDAGEP</sequence>
<evidence type="ECO:0000256" key="1">
    <source>
        <dbReference type="SAM" id="MobiDB-lite"/>
    </source>
</evidence>
<feature type="compositionally biased region" description="Basic and acidic residues" evidence="1">
    <location>
        <begin position="178"/>
        <end position="188"/>
    </location>
</feature>
<dbReference type="EMBL" id="HBHU01004525">
    <property type="protein sequence ID" value="CAE0016132.1"/>
    <property type="molecule type" value="Transcribed_RNA"/>
</dbReference>
<feature type="compositionally biased region" description="Basic and acidic residues" evidence="1">
    <location>
        <begin position="1"/>
        <end position="17"/>
    </location>
</feature>
<gene>
    <name evidence="2" type="ORF">CLAU1311_LOCUS2926</name>
</gene>
<name>A0A7S2Z167_9CHLO</name>
<feature type="compositionally biased region" description="Basic and acidic residues" evidence="1">
    <location>
        <begin position="134"/>
        <end position="171"/>
    </location>
</feature>
<dbReference type="AlphaFoldDB" id="A0A7S2Z167"/>
<protein>
    <submittedName>
        <fullName evidence="2">Uncharacterized protein</fullName>
    </submittedName>
</protein>
<organism evidence="2">
    <name type="scientific">Chloropicon laureae</name>
    <dbReference type="NCBI Taxonomy" id="464258"/>
    <lineage>
        <taxon>Eukaryota</taxon>
        <taxon>Viridiplantae</taxon>
        <taxon>Chlorophyta</taxon>
        <taxon>Chloropicophyceae</taxon>
        <taxon>Chloropicales</taxon>
        <taxon>Chloropicaceae</taxon>
        <taxon>Chloropicon</taxon>
    </lineage>
</organism>
<feature type="region of interest" description="Disordered" evidence="1">
    <location>
        <begin position="1"/>
        <end position="188"/>
    </location>
</feature>
<reference evidence="2" key="1">
    <citation type="submission" date="2021-01" db="EMBL/GenBank/DDBJ databases">
        <authorList>
            <person name="Corre E."/>
            <person name="Pelletier E."/>
            <person name="Niang G."/>
            <person name="Scheremetjew M."/>
            <person name="Finn R."/>
            <person name="Kale V."/>
            <person name="Holt S."/>
            <person name="Cochrane G."/>
            <person name="Meng A."/>
            <person name="Brown T."/>
            <person name="Cohen L."/>
        </authorList>
    </citation>
    <scope>NUCLEOTIDE SEQUENCE</scope>
    <source>
        <strain evidence="2">RCC856</strain>
    </source>
</reference>
<evidence type="ECO:0000313" key="2">
    <source>
        <dbReference type="EMBL" id="CAE0016132.1"/>
    </source>
</evidence>
<feature type="compositionally biased region" description="Basic and acidic residues" evidence="1">
    <location>
        <begin position="110"/>
        <end position="121"/>
    </location>
</feature>
<accession>A0A7S2Z167</accession>